<accession>A0A6L6PIM9</accession>
<sequence length="72" mass="7805">MITHTGTIHWFSRLKGIGQIRPDAGGYDVMADIGDFVETQPPGALADKLVAYQLDTSALGGRATQIHVVRRI</sequence>
<organism evidence="1 2">
    <name type="scientific">Duganella radicis</name>
    <dbReference type="NCBI Taxonomy" id="551988"/>
    <lineage>
        <taxon>Bacteria</taxon>
        <taxon>Pseudomonadati</taxon>
        <taxon>Pseudomonadota</taxon>
        <taxon>Betaproteobacteria</taxon>
        <taxon>Burkholderiales</taxon>
        <taxon>Oxalobacteraceae</taxon>
        <taxon>Telluria group</taxon>
        <taxon>Duganella</taxon>
    </lineage>
</organism>
<dbReference type="InterPro" id="IPR012340">
    <property type="entry name" value="NA-bd_OB-fold"/>
</dbReference>
<comment type="caution">
    <text evidence="1">The sequence shown here is derived from an EMBL/GenBank/DDBJ whole genome shotgun (WGS) entry which is preliminary data.</text>
</comment>
<proteinExistence type="predicted"/>
<dbReference type="Proteomes" id="UP000475582">
    <property type="component" value="Unassembled WGS sequence"/>
</dbReference>
<gene>
    <name evidence="1" type="ORF">GM676_14740</name>
</gene>
<dbReference type="OrthoDB" id="8778518at2"/>
<evidence type="ECO:0000313" key="2">
    <source>
        <dbReference type="Proteomes" id="UP000475582"/>
    </source>
</evidence>
<name>A0A6L6PIM9_9BURK</name>
<evidence type="ECO:0008006" key="3">
    <source>
        <dbReference type="Google" id="ProtNLM"/>
    </source>
</evidence>
<dbReference type="SUPFAM" id="SSF50249">
    <property type="entry name" value="Nucleic acid-binding proteins"/>
    <property type="match status" value="1"/>
</dbReference>
<protein>
    <recommendedName>
        <fullName evidence="3">Cold-shock protein</fullName>
    </recommendedName>
</protein>
<dbReference type="EMBL" id="WNKY01000014">
    <property type="protein sequence ID" value="MTV38832.1"/>
    <property type="molecule type" value="Genomic_DNA"/>
</dbReference>
<dbReference type="Gene3D" id="2.40.50.140">
    <property type="entry name" value="Nucleic acid-binding proteins"/>
    <property type="match status" value="1"/>
</dbReference>
<dbReference type="AlphaFoldDB" id="A0A6L6PIM9"/>
<dbReference type="RefSeq" id="WP_155464406.1">
    <property type="nucleotide sequence ID" value="NZ_WNKY01000014.1"/>
</dbReference>
<keyword evidence="2" id="KW-1185">Reference proteome</keyword>
<evidence type="ECO:0000313" key="1">
    <source>
        <dbReference type="EMBL" id="MTV38832.1"/>
    </source>
</evidence>
<reference evidence="1 2" key="1">
    <citation type="submission" date="2019-11" db="EMBL/GenBank/DDBJ databases">
        <title>Type strains purchased from KCTC, JCM and DSMZ.</title>
        <authorList>
            <person name="Lu H."/>
        </authorList>
    </citation>
    <scope>NUCLEOTIDE SEQUENCE [LARGE SCALE GENOMIC DNA]</scope>
    <source>
        <strain evidence="1 2">KCTC 22382</strain>
    </source>
</reference>